<dbReference type="Gene3D" id="3.10.20.90">
    <property type="entry name" value="Phosphatidylinositol 3-kinase Catalytic Subunit, Chain A, domain 1"/>
    <property type="match status" value="1"/>
</dbReference>
<gene>
    <name evidence="2" type="ORF">AURANDRAFT_18161</name>
</gene>
<dbReference type="KEGG" id="aaf:AURANDRAFT_18161"/>
<evidence type="ECO:0000313" key="3">
    <source>
        <dbReference type="Proteomes" id="UP000002729"/>
    </source>
</evidence>
<keyword evidence="3" id="KW-1185">Reference proteome</keyword>
<dbReference type="SUPFAM" id="SSF54236">
    <property type="entry name" value="Ubiquitin-like"/>
    <property type="match status" value="1"/>
</dbReference>
<accession>F0YNB3</accession>
<dbReference type="InterPro" id="IPR029071">
    <property type="entry name" value="Ubiquitin-like_domsf"/>
</dbReference>
<name>F0YNB3_AURAN</name>
<dbReference type="InParanoid" id="F0YNB3"/>
<dbReference type="Pfam" id="PF11976">
    <property type="entry name" value="Rad60-SLD"/>
    <property type="match status" value="1"/>
</dbReference>
<dbReference type="EMBL" id="GL833173">
    <property type="protein sequence ID" value="EGB03375.1"/>
    <property type="molecule type" value="Genomic_DNA"/>
</dbReference>
<dbReference type="AlphaFoldDB" id="F0YNB3"/>
<organism evidence="3">
    <name type="scientific">Aureococcus anophagefferens</name>
    <name type="common">Harmful bloom alga</name>
    <dbReference type="NCBI Taxonomy" id="44056"/>
    <lineage>
        <taxon>Eukaryota</taxon>
        <taxon>Sar</taxon>
        <taxon>Stramenopiles</taxon>
        <taxon>Ochrophyta</taxon>
        <taxon>Pelagophyceae</taxon>
        <taxon>Pelagomonadales</taxon>
        <taxon>Pelagomonadaceae</taxon>
        <taxon>Aureococcus</taxon>
    </lineage>
</organism>
<protein>
    <recommendedName>
        <fullName evidence="1">Ubiquitin-like domain-containing protein</fullName>
    </recommendedName>
</protein>
<dbReference type="eggNOG" id="KOG1769">
    <property type="taxonomic scope" value="Eukaryota"/>
</dbReference>
<dbReference type="PROSITE" id="PS50053">
    <property type="entry name" value="UBIQUITIN_2"/>
    <property type="match status" value="1"/>
</dbReference>
<feature type="domain" description="Ubiquitin-like" evidence="1">
    <location>
        <begin position="5"/>
        <end position="77"/>
    </location>
</feature>
<dbReference type="InterPro" id="IPR000626">
    <property type="entry name" value="Ubiquitin-like_dom"/>
</dbReference>
<proteinExistence type="predicted"/>
<feature type="non-terminal residue" evidence="2">
    <location>
        <position position="77"/>
    </location>
</feature>
<dbReference type="RefSeq" id="XP_009041906.1">
    <property type="nucleotide sequence ID" value="XM_009043658.1"/>
</dbReference>
<evidence type="ECO:0000313" key="2">
    <source>
        <dbReference type="EMBL" id="EGB03375.1"/>
    </source>
</evidence>
<sequence>DGVELMIRVRDVTGEYEAFKLMPTTPLVELFDTYARLKRANVTSLRFLFDGQRVRGDRTPEDIGMEDGGFLDCMREQ</sequence>
<dbReference type="GeneID" id="20218955"/>
<dbReference type="OrthoDB" id="442921at2759"/>
<evidence type="ECO:0000259" key="1">
    <source>
        <dbReference type="PROSITE" id="PS50053"/>
    </source>
</evidence>
<dbReference type="PANTHER" id="PTHR10562">
    <property type="entry name" value="SMALL UBIQUITIN-RELATED MODIFIER"/>
    <property type="match status" value="1"/>
</dbReference>
<feature type="non-terminal residue" evidence="2">
    <location>
        <position position="1"/>
    </location>
</feature>
<dbReference type="Proteomes" id="UP000002729">
    <property type="component" value="Unassembled WGS sequence"/>
</dbReference>
<dbReference type="InterPro" id="IPR022617">
    <property type="entry name" value="Rad60/SUMO-like_dom"/>
</dbReference>
<reference evidence="2 3" key="1">
    <citation type="journal article" date="2011" name="Proc. Natl. Acad. Sci. U.S.A.">
        <title>Niche of harmful alga Aureococcus anophagefferens revealed through ecogenomics.</title>
        <authorList>
            <person name="Gobler C.J."/>
            <person name="Berry D.L."/>
            <person name="Dyhrman S.T."/>
            <person name="Wilhelm S.W."/>
            <person name="Salamov A."/>
            <person name="Lobanov A.V."/>
            <person name="Zhang Y."/>
            <person name="Collier J.L."/>
            <person name="Wurch L.L."/>
            <person name="Kustka A.B."/>
            <person name="Dill B.D."/>
            <person name="Shah M."/>
            <person name="VerBerkmoes N.C."/>
            <person name="Kuo A."/>
            <person name="Terry A."/>
            <person name="Pangilinan J."/>
            <person name="Lindquist E.A."/>
            <person name="Lucas S."/>
            <person name="Paulsen I.T."/>
            <person name="Hattenrath-Lehmann T.K."/>
            <person name="Talmage S.C."/>
            <person name="Walker E.A."/>
            <person name="Koch F."/>
            <person name="Burson A.M."/>
            <person name="Marcoval M.A."/>
            <person name="Tang Y.Z."/>
            <person name="Lecleir G.R."/>
            <person name="Coyne K.J."/>
            <person name="Berg G.M."/>
            <person name="Bertrand E.M."/>
            <person name="Saito M.A."/>
            <person name="Gladyshev V.N."/>
            <person name="Grigoriev I.V."/>
        </authorList>
    </citation>
    <scope>NUCLEOTIDE SEQUENCE [LARGE SCALE GENOMIC DNA]</scope>
    <source>
        <strain evidence="3">CCMP 1984</strain>
    </source>
</reference>